<evidence type="ECO:0000313" key="3">
    <source>
        <dbReference type="Proteomes" id="UP000028194"/>
    </source>
</evidence>
<accession>A0A075MQ39</accession>
<gene>
    <name evidence="2" type="ORF">NTE_01613</name>
</gene>
<feature type="region of interest" description="Disordered" evidence="1">
    <location>
        <begin position="1"/>
        <end position="24"/>
    </location>
</feature>
<reference evidence="2 3" key="1">
    <citation type="journal article" date="2014" name="PLoS ONE">
        <title>Genome Sequence of Candidatus Nitrososphaera evergladensis from Group I.1b Enriched from Everglades Soil Reveals Novel Genomic Features of the Ammonia-Oxidizing Archaea.</title>
        <authorList>
            <person name="Zhalnina K.V."/>
            <person name="Dias R."/>
            <person name="Leonard M.T."/>
            <person name="Dorr de Quadros P."/>
            <person name="Camargo F.A."/>
            <person name="Drew J.C."/>
            <person name="Farmerie W.G."/>
            <person name="Daroub S.H."/>
            <person name="Triplett E.W."/>
        </authorList>
    </citation>
    <scope>NUCLEOTIDE SEQUENCE [LARGE SCALE GENOMIC DNA]</scope>
    <source>
        <strain evidence="2 3">SR1</strain>
    </source>
</reference>
<evidence type="ECO:0000256" key="1">
    <source>
        <dbReference type="SAM" id="MobiDB-lite"/>
    </source>
</evidence>
<dbReference type="Proteomes" id="UP000028194">
    <property type="component" value="Chromosome"/>
</dbReference>
<dbReference type="KEGG" id="nev:NTE_01613"/>
<name>A0A075MQ39_9ARCH</name>
<dbReference type="AlphaFoldDB" id="A0A075MQ39"/>
<proteinExistence type="predicted"/>
<keyword evidence="3" id="KW-1185">Reference proteome</keyword>
<sequence>MKRKKFLEQQKEGNSKGAAKDSKYKMKSANEKVKLGTNYAIKEAVMAGNKVNGILDKVNRNRKVTRFAQAADTFGIKPTELYDGDLNVSTSLNY</sequence>
<protein>
    <submittedName>
        <fullName evidence="2">Uncharacterized protein</fullName>
    </submittedName>
</protein>
<dbReference type="RefSeq" id="WP_148700404.1">
    <property type="nucleotide sequence ID" value="NZ_CP007174.1"/>
</dbReference>
<dbReference type="EMBL" id="CP007174">
    <property type="protein sequence ID" value="AIF83676.1"/>
    <property type="molecule type" value="Genomic_DNA"/>
</dbReference>
<dbReference type="HOGENOM" id="CLU_2379254_0_0_2"/>
<organism evidence="2 3">
    <name type="scientific">Candidatus Nitrososphaera evergladensis SR1</name>
    <dbReference type="NCBI Taxonomy" id="1459636"/>
    <lineage>
        <taxon>Archaea</taxon>
        <taxon>Nitrososphaerota</taxon>
        <taxon>Nitrososphaeria</taxon>
        <taxon>Nitrososphaerales</taxon>
        <taxon>Nitrososphaeraceae</taxon>
        <taxon>Nitrososphaera</taxon>
    </lineage>
</organism>
<evidence type="ECO:0000313" key="2">
    <source>
        <dbReference type="EMBL" id="AIF83676.1"/>
    </source>
</evidence>
<dbReference type="GeneID" id="41597391"/>